<keyword evidence="1 7" id="KW-0028">Amino-acid biosynthesis</keyword>
<protein>
    <recommendedName>
        <fullName evidence="7">Shikimate kinase</fullName>
        <shortName evidence="7">SK</shortName>
        <ecNumber evidence="7">2.7.1.71</ecNumber>
    </recommendedName>
</protein>
<evidence type="ECO:0000256" key="4">
    <source>
        <dbReference type="ARBA" id="ARBA00022777"/>
    </source>
</evidence>
<evidence type="ECO:0000256" key="7">
    <source>
        <dbReference type="HAMAP-Rule" id="MF_00109"/>
    </source>
</evidence>
<feature type="binding site" evidence="7">
    <location>
        <position position="17"/>
    </location>
    <ligand>
        <name>Mg(2+)</name>
        <dbReference type="ChEBI" id="CHEBI:18420"/>
    </ligand>
</feature>
<comment type="similarity">
    <text evidence="7">Belongs to the shikimate kinase family.</text>
</comment>
<dbReference type="SUPFAM" id="SSF52540">
    <property type="entry name" value="P-loop containing nucleoside triphosphate hydrolases"/>
    <property type="match status" value="1"/>
</dbReference>
<keyword evidence="7" id="KW-0460">Magnesium</keyword>
<feature type="binding site" evidence="7">
    <location>
        <position position="135"/>
    </location>
    <ligand>
        <name>substrate</name>
    </ligand>
</feature>
<evidence type="ECO:0000313" key="9">
    <source>
        <dbReference type="Proteomes" id="UP000236151"/>
    </source>
</evidence>
<feature type="binding site" evidence="7">
    <location>
        <position position="80"/>
    </location>
    <ligand>
        <name>substrate</name>
    </ligand>
</feature>
<comment type="pathway">
    <text evidence="7">Metabolic intermediate biosynthesis; chorismate biosynthesis; chorismate from D-erythrose 4-phosphate and phosphoenolpyruvate: step 5/7.</text>
</comment>
<keyword evidence="2 7" id="KW-0808">Transferase</keyword>
<feature type="binding site" evidence="7">
    <location>
        <position position="35"/>
    </location>
    <ligand>
        <name>substrate</name>
    </ligand>
</feature>
<dbReference type="CDD" id="cd00464">
    <property type="entry name" value="SK"/>
    <property type="match status" value="1"/>
</dbReference>
<keyword evidence="5 7" id="KW-0067">ATP-binding</keyword>
<dbReference type="Gene3D" id="3.40.50.300">
    <property type="entry name" value="P-loop containing nucleotide triphosphate hydrolases"/>
    <property type="match status" value="1"/>
</dbReference>
<comment type="subcellular location">
    <subcellularLocation>
        <location evidence="7">Cytoplasm</location>
    </subcellularLocation>
</comment>
<dbReference type="KEGG" id="cthd:CDO33_00130"/>
<comment type="caution">
    <text evidence="7">Lacks conserved residue(s) required for the propagation of feature annotation.</text>
</comment>
<keyword evidence="3 7" id="KW-0547">Nucleotide-binding</keyword>
<gene>
    <name evidence="7" type="primary">aroK</name>
    <name evidence="8" type="ORF">CDQ84_12975</name>
</gene>
<dbReference type="HAMAP" id="MF_00109">
    <property type="entry name" value="Shikimate_kinase"/>
    <property type="match status" value="1"/>
</dbReference>
<dbReference type="GO" id="GO:0005829">
    <property type="term" value="C:cytosol"/>
    <property type="evidence" value="ECO:0007669"/>
    <property type="project" value="TreeGrafter"/>
</dbReference>
<feature type="binding site" evidence="7">
    <location>
        <begin position="13"/>
        <end position="18"/>
    </location>
    <ligand>
        <name>ATP</name>
        <dbReference type="ChEBI" id="CHEBI:30616"/>
    </ligand>
</feature>
<dbReference type="GO" id="GO:0009423">
    <property type="term" value="P:chorismate biosynthetic process"/>
    <property type="evidence" value="ECO:0007669"/>
    <property type="project" value="UniProtKB-UniRule"/>
</dbReference>
<keyword evidence="9" id="KW-1185">Reference proteome</keyword>
<comment type="caution">
    <text evidence="8">The sequence shown here is derived from an EMBL/GenBank/DDBJ whole genome shotgun (WGS) entry which is preliminary data.</text>
</comment>
<evidence type="ECO:0000256" key="2">
    <source>
        <dbReference type="ARBA" id="ARBA00022679"/>
    </source>
</evidence>
<dbReference type="GO" id="GO:0004765">
    <property type="term" value="F:shikimate kinase activity"/>
    <property type="evidence" value="ECO:0007669"/>
    <property type="project" value="UniProtKB-UniRule"/>
</dbReference>
<keyword evidence="7" id="KW-0963">Cytoplasm</keyword>
<dbReference type="GO" id="GO:0008652">
    <property type="term" value="P:amino acid biosynthetic process"/>
    <property type="evidence" value="ECO:0007669"/>
    <property type="project" value="UniProtKB-KW"/>
</dbReference>
<keyword evidence="7" id="KW-0479">Metal-binding</keyword>
<evidence type="ECO:0000256" key="5">
    <source>
        <dbReference type="ARBA" id="ARBA00022840"/>
    </source>
</evidence>
<dbReference type="InterPro" id="IPR000623">
    <property type="entry name" value="Shikimate_kinase/TSH1"/>
</dbReference>
<accession>A0A2K2FBC5</accession>
<dbReference type="PANTHER" id="PTHR21087">
    <property type="entry name" value="SHIKIMATE KINASE"/>
    <property type="match status" value="1"/>
</dbReference>
<feature type="binding site" evidence="7">
    <location>
        <position position="118"/>
    </location>
    <ligand>
        <name>ATP</name>
        <dbReference type="ChEBI" id="CHEBI:30616"/>
    </ligand>
</feature>
<organism evidence="8 9">
    <name type="scientific">Clostridium thermosuccinogenes</name>
    <dbReference type="NCBI Taxonomy" id="84032"/>
    <lineage>
        <taxon>Bacteria</taxon>
        <taxon>Bacillati</taxon>
        <taxon>Bacillota</taxon>
        <taxon>Clostridia</taxon>
        <taxon>Eubacteriales</taxon>
        <taxon>Clostridiaceae</taxon>
        <taxon>Clostridium</taxon>
    </lineage>
</organism>
<evidence type="ECO:0000256" key="1">
    <source>
        <dbReference type="ARBA" id="ARBA00022605"/>
    </source>
</evidence>
<dbReference type="UniPathway" id="UPA00053">
    <property type="reaction ID" value="UER00088"/>
</dbReference>
<comment type="function">
    <text evidence="7">Catalyzes the specific phosphorylation of the 3-hydroxyl group of shikimic acid using ATP as a cosubstrate.</text>
</comment>
<evidence type="ECO:0000256" key="3">
    <source>
        <dbReference type="ARBA" id="ARBA00022741"/>
    </source>
</evidence>
<comment type="catalytic activity">
    <reaction evidence="7">
        <text>shikimate + ATP = 3-phosphoshikimate + ADP + H(+)</text>
        <dbReference type="Rhea" id="RHEA:13121"/>
        <dbReference type="ChEBI" id="CHEBI:15378"/>
        <dbReference type="ChEBI" id="CHEBI:30616"/>
        <dbReference type="ChEBI" id="CHEBI:36208"/>
        <dbReference type="ChEBI" id="CHEBI:145989"/>
        <dbReference type="ChEBI" id="CHEBI:456216"/>
        <dbReference type="EC" id="2.7.1.71"/>
    </reaction>
</comment>
<reference evidence="8 9" key="1">
    <citation type="submission" date="2017-06" db="EMBL/GenBank/DDBJ databases">
        <title>Investigating the central metabolism of Clostridium thermosuccinogenes.</title>
        <authorList>
            <person name="Koendjbiharie J.G."/>
            <person name="van Kranenburg R."/>
        </authorList>
    </citation>
    <scope>NUCLEOTIDE SEQUENCE [LARGE SCALE GENOMIC DNA]</scope>
    <source>
        <strain evidence="8 9">DSM 5806</strain>
    </source>
</reference>
<dbReference type="EMBL" id="NIOJ01000035">
    <property type="protein sequence ID" value="PNT97625.1"/>
    <property type="molecule type" value="Genomic_DNA"/>
</dbReference>
<dbReference type="InterPro" id="IPR027417">
    <property type="entry name" value="P-loop_NTPase"/>
</dbReference>
<dbReference type="Proteomes" id="UP000236151">
    <property type="component" value="Unassembled WGS sequence"/>
</dbReference>
<proteinExistence type="inferred from homology"/>
<dbReference type="OrthoDB" id="9800332at2"/>
<comment type="subunit">
    <text evidence="7">Monomer.</text>
</comment>
<dbReference type="PRINTS" id="PR01100">
    <property type="entry name" value="SHIKIMTKNASE"/>
</dbReference>
<dbReference type="GO" id="GO:0005524">
    <property type="term" value="F:ATP binding"/>
    <property type="evidence" value="ECO:0007669"/>
    <property type="project" value="UniProtKB-UniRule"/>
</dbReference>
<name>A0A2K2FBC5_9CLOT</name>
<evidence type="ECO:0000313" key="8">
    <source>
        <dbReference type="EMBL" id="PNT97625.1"/>
    </source>
</evidence>
<comment type="cofactor">
    <cofactor evidence="7">
        <name>Mg(2+)</name>
        <dbReference type="ChEBI" id="CHEBI:18420"/>
    </cofactor>
    <text evidence="7">Binds 1 Mg(2+) ion per subunit.</text>
</comment>
<keyword evidence="6 7" id="KW-0057">Aromatic amino acid biosynthesis</keyword>
<dbReference type="GO" id="GO:0009073">
    <property type="term" value="P:aromatic amino acid family biosynthetic process"/>
    <property type="evidence" value="ECO:0007669"/>
    <property type="project" value="UniProtKB-KW"/>
</dbReference>
<dbReference type="GO" id="GO:0000287">
    <property type="term" value="F:magnesium ion binding"/>
    <property type="evidence" value="ECO:0007669"/>
    <property type="project" value="UniProtKB-UniRule"/>
</dbReference>
<dbReference type="InterPro" id="IPR031322">
    <property type="entry name" value="Shikimate/glucono_kinase"/>
</dbReference>
<evidence type="ECO:0000256" key="6">
    <source>
        <dbReference type="ARBA" id="ARBA00023141"/>
    </source>
</evidence>
<keyword evidence="4 7" id="KW-0418">Kinase</keyword>
<dbReference type="EC" id="2.7.1.71" evidence="7"/>
<dbReference type="PANTHER" id="PTHR21087:SF16">
    <property type="entry name" value="SHIKIMATE KINASE 1, CHLOROPLASTIC"/>
    <property type="match status" value="1"/>
</dbReference>
<sequence length="166" mass="18786">MHDNNIVLIGMPGAGKTTVGMLLSKTLEMPFIDTDNIIREREGSSLQDILNEKGLKAFMEIEEAAVMSLDTTNHVIATGGSVVYSRNAMHHLKSRGKIIYLQLNYRNLDKRIKNMSTRGIARNESQTLLDIYKERVPLYKKYADITIHCAGKHKSRIVEEIIKKLS</sequence>
<dbReference type="Pfam" id="PF01202">
    <property type="entry name" value="SKI"/>
    <property type="match status" value="1"/>
</dbReference>
<dbReference type="AlphaFoldDB" id="A0A2K2FBC5"/>